<proteinExistence type="predicted"/>
<keyword evidence="5" id="KW-1185">Reference proteome</keyword>
<protein>
    <recommendedName>
        <fullName evidence="3">C3H1-type domain-containing protein</fullName>
    </recommendedName>
</protein>
<evidence type="ECO:0000259" key="3">
    <source>
        <dbReference type="PROSITE" id="PS50103"/>
    </source>
</evidence>
<dbReference type="GO" id="GO:0008270">
    <property type="term" value="F:zinc ion binding"/>
    <property type="evidence" value="ECO:0007669"/>
    <property type="project" value="UniProtKB-KW"/>
</dbReference>
<organism evidence="4 5">
    <name type="scientific">Effrenium voratum</name>
    <dbReference type="NCBI Taxonomy" id="2562239"/>
    <lineage>
        <taxon>Eukaryota</taxon>
        <taxon>Sar</taxon>
        <taxon>Alveolata</taxon>
        <taxon>Dinophyceae</taxon>
        <taxon>Suessiales</taxon>
        <taxon>Symbiodiniaceae</taxon>
        <taxon>Effrenium</taxon>
    </lineage>
</organism>
<evidence type="ECO:0000256" key="2">
    <source>
        <dbReference type="SAM" id="MobiDB-lite"/>
    </source>
</evidence>
<dbReference type="AlphaFoldDB" id="A0AA36ML65"/>
<feature type="domain" description="C3H1-type" evidence="3">
    <location>
        <begin position="586"/>
        <end position="613"/>
    </location>
</feature>
<comment type="caution">
    <text evidence="4">The sequence shown here is derived from an EMBL/GenBank/DDBJ whole genome shotgun (WGS) entry which is preliminary data.</text>
</comment>
<dbReference type="EMBL" id="CAUJNA010000067">
    <property type="protein sequence ID" value="CAJ1371297.1"/>
    <property type="molecule type" value="Genomic_DNA"/>
</dbReference>
<dbReference type="InterPro" id="IPR000571">
    <property type="entry name" value="Znf_CCCH"/>
</dbReference>
<evidence type="ECO:0000313" key="5">
    <source>
        <dbReference type="Proteomes" id="UP001178507"/>
    </source>
</evidence>
<accession>A0AA36ML65</accession>
<keyword evidence="1" id="KW-0479">Metal-binding</keyword>
<reference evidence="4" key="1">
    <citation type="submission" date="2023-08" db="EMBL/GenBank/DDBJ databases">
        <authorList>
            <person name="Chen Y."/>
            <person name="Shah S."/>
            <person name="Dougan E. K."/>
            <person name="Thang M."/>
            <person name="Chan C."/>
        </authorList>
    </citation>
    <scope>NUCLEOTIDE SEQUENCE</scope>
</reference>
<dbReference type="PROSITE" id="PS50103">
    <property type="entry name" value="ZF_C3H1"/>
    <property type="match status" value="1"/>
</dbReference>
<keyword evidence="1" id="KW-0862">Zinc</keyword>
<sequence>MANHEELKPNLTRLLLQQLEDSYWSIGQSGRKQRCVAGAPSIGFAPQTGLVAMSACKNTWLQAPEKLVAAEYRPRSFLRRRAPDEIETALTQLDQGALNMVKRSFRSNLDLAEFAEAIVSTGTYDADRILAFVSGVVDLYLEVFRSQSERAAEPAVKWAQLMNHFIESPEIVMFEGNEVASLGPKSSSSNLAQARLAACRMISFDQLEVRRSNLVDCAKHMGSMIRKINWMPSLEMLTTVEGTESVYFWSPTMAWESRMVTPQLPADFFEHQKPLWTVHAVAWDNDAQDLVALLSNRFLIFWRLRNREKGQFQQKKEFRFHATREGRASQWQVLLRTLDPKTGDPEPGSSKARSNSEAAARRDKREARLAAEAAQQLDIWWNASMKTWVTADYAGRRRLPKTANSNRHADSKGQIVDVFHMSQQEANKICGELLSEAPQSAEDVLLVMLGALLVILAESRALKRPDTAKWKETAEPEVAEADMRTARDELQQAEAFLKENGTALPQDKVQPLCALCTRFTQFAHQLGASQDVMVSQGMAPSKVQGGDLHPLPDYQQRVMIVEQEPKQEGEMDELFDTAEEEPPPPNVPASFCPFFESGNCQAGDACVFSHSTTAPEGGETESKKDQLAAYKSRLMEEASYLQIFDFVGLPRDGAIGYEDFLKLASSKNGLIYPVEEERRTLGQDKSIDKYLKE</sequence>
<gene>
    <name evidence="4" type="ORF">EVOR1521_LOCUS1634</name>
</gene>
<evidence type="ECO:0000313" key="4">
    <source>
        <dbReference type="EMBL" id="CAJ1371297.1"/>
    </source>
</evidence>
<keyword evidence="1" id="KW-0863">Zinc-finger</keyword>
<dbReference type="Proteomes" id="UP001178507">
    <property type="component" value="Unassembled WGS sequence"/>
</dbReference>
<evidence type="ECO:0000256" key="1">
    <source>
        <dbReference type="PROSITE-ProRule" id="PRU00723"/>
    </source>
</evidence>
<feature type="zinc finger region" description="C3H1-type" evidence="1">
    <location>
        <begin position="586"/>
        <end position="613"/>
    </location>
</feature>
<feature type="region of interest" description="Disordered" evidence="2">
    <location>
        <begin position="338"/>
        <end position="364"/>
    </location>
</feature>
<name>A0AA36ML65_9DINO</name>